<protein>
    <submittedName>
        <fullName evidence="1">Uncharacterized protein</fullName>
    </submittedName>
</protein>
<dbReference type="OrthoDB" id="5817230at2759"/>
<evidence type="ECO:0000313" key="1">
    <source>
        <dbReference type="EMBL" id="PIO69414.1"/>
    </source>
</evidence>
<name>A0A2G9UGR4_TELCI</name>
<proteinExistence type="predicted"/>
<dbReference type="Proteomes" id="UP000230423">
    <property type="component" value="Unassembled WGS sequence"/>
</dbReference>
<dbReference type="AlphaFoldDB" id="A0A2G9UGR4"/>
<keyword evidence="2" id="KW-1185">Reference proteome</keyword>
<reference evidence="1 2" key="1">
    <citation type="submission" date="2015-09" db="EMBL/GenBank/DDBJ databases">
        <title>Draft genome of the parasitic nematode Teladorsagia circumcincta isolate WARC Sus (inbred).</title>
        <authorList>
            <person name="Mitreva M."/>
        </authorList>
    </citation>
    <scope>NUCLEOTIDE SEQUENCE [LARGE SCALE GENOMIC DNA]</scope>
    <source>
        <strain evidence="1 2">S</strain>
    </source>
</reference>
<sequence>MRRRVLWAGLRRGQGVEVKGQGVMLWVEVDETGTGEHGSTMVRSWRFREEHHIEANKELTRKITKYYEEVRYSDAAELTEVVADAISRLLEDATVKEVIQQSSDFGIEESFM</sequence>
<accession>A0A2G9UGR4</accession>
<organism evidence="1 2">
    <name type="scientific">Teladorsagia circumcincta</name>
    <name type="common">Brown stomach worm</name>
    <name type="synonym">Ostertagia circumcincta</name>
    <dbReference type="NCBI Taxonomy" id="45464"/>
    <lineage>
        <taxon>Eukaryota</taxon>
        <taxon>Metazoa</taxon>
        <taxon>Ecdysozoa</taxon>
        <taxon>Nematoda</taxon>
        <taxon>Chromadorea</taxon>
        <taxon>Rhabditida</taxon>
        <taxon>Rhabditina</taxon>
        <taxon>Rhabditomorpha</taxon>
        <taxon>Strongyloidea</taxon>
        <taxon>Trichostrongylidae</taxon>
        <taxon>Teladorsagia</taxon>
    </lineage>
</organism>
<evidence type="ECO:0000313" key="2">
    <source>
        <dbReference type="Proteomes" id="UP000230423"/>
    </source>
</evidence>
<gene>
    <name evidence="1" type="ORF">TELCIR_08760</name>
</gene>
<dbReference type="EMBL" id="KZ346665">
    <property type="protein sequence ID" value="PIO69414.1"/>
    <property type="molecule type" value="Genomic_DNA"/>
</dbReference>